<keyword evidence="3" id="KW-1185">Reference proteome</keyword>
<evidence type="ECO:0000313" key="2">
    <source>
        <dbReference type="EnsemblMetazoa" id="AALFPA23_004525.P5555"/>
    </source>
</evidence>
<sequence length="302" mass="35097">MTYQRISRNTAGIPKGTPGGIQKEFLATVSKVDIICLSESWLNDKISDDIIYIEGYTAVRNDRVGRLGGGLIVYMSNNLSFRTIEMSCYQFGQVEYIFLELRVNNHEMLLGFFYNPPEFDCTDLLAQKFSSFELQYEHILLMGDFNTNLLKNNCDKSKQFQSFMQDFGFSSLGTVPTHFHRTGASQIDLMLTNRQDLVLRFNQIDVPFMSNHDLLFASLDVDMTRIQKPVSFRDYRNFDSSTVITMFNQIDWEAFYYINNPDILLTFFNDHVKNIFNMTVPLKHSMKLVNTTRGLIIKFQRQ</sequence>
<feature type="domain" description="Endonuclease/exonuclease/phosphatase" evidence="1">
    <location>
        <begin position="27"/>
        <end position="212"/>
    </location>
</feature>
<proteinExistence type="predicted"/>
<evidence type="ECO:0000313" key="3">
    <source>
        <dbReference type="Proteomes" id="UP000069940"/>
    </source>
</evidence>
<dbReference type="Proteomes" id="UP000069940">
    <property type="component" value="Unassembled WGS sequence"/>
</dbReference>
<accession>A0ABM1Y0F9</accession>
<dbReference type="Gene3D" id="3.60.10.10">
    <property type="entry name" value="Endonuclease/exonuclease/phosphatase"/>
    <property type="match status" value="1"/>
</dbReference>
<dbReference type="Pfam" id="PF03372">
    <property type="entry name" value="Exo_endo_phos"/>
    <property type="match status" value="1"/>
</dbReference>
<protein>
    <recommendedName>
        <fullName evidence="1">Endonuclease/exonuclease/phosphatase domain-containing protein</fullName>
    </recommendedName>
</protein>
<organism evidence="2 3">
    <name type="scientific">Aedes albopictus</name>
    <name type="common">Asian tiger mosquito</name>
    <name type="synonym">Stegomyia albopicta</name>
    <dbReference type="NCBI Taxonomy" id="7160"/>
    <lineage>
        <taxon>Eukaryota</taxon>
        <taxon>Metazoa</taxon>
        <taxon>Ecdysozoa</taxon>
        <taxon>Arthropoda</taxon>
        <taxon>Hexapoda</taxon>
        <taxon>Insecta</taxon>
        <taxon>Pterygota</taxon>
        <taxon>Neoptera</taxon>
        <taxon>Endopterygota</taxon>
        <taxon>Diptera</taxon>
        <taxon>Nematocera</taxon>
        <taxon>Culicoidea</taxon>
        <taxon>Culicidae</taxon>
        <taxon>Culicinae</taxon>
        <taxon>Aedini</taxon>
        <taxon>Aedes</taxon>
        <taxon>Stegomyia</taxon>
    </lineage>
</organism>
<name>A0ABM1Y0F9_AEDAL</name>
<dbReference type="SUPFAM" id="SSF56219">
    <property type="entry name" value="DNase I-like"/>
    <property type="match status" value="1"/>
</dbReference>
<dbReference type="PANTHER" id="PTHR47510:SF3">
    <property type="entry name" value="ENDO_EXONUCLEASE_PHOSPHATASE DOMAIN-CONTAINING PROTEIN"/>
    <property type="match status" value="1"/>
</dbReference>
<dbReference type="PANTHER" id="PTHR47510">
    <property type="entry name" value="REVERSE TRANSCRIPTASE DOMAIN-CONTAINING PROTEIN"/>
    <property type="match status" value="1"/>
</dbReference>
<reference evidence="2" key="2">
    <citation type="submission" date="2025-05" db="UniProtKB">
        <authorList>
            <consortium name="EnsemblMetazoa"/>
        </authorList>
    </citation>
    <scope>IDENTIFICATION</scope>
    <source>
        <strain evidence="2">Foshan</strain>
    </source>
</reference>
<dbReference type="InterPro" id="IPR005135">
    <property type="entry name" value="Endo/exonuclease/phosphatase"/>
</dbReference>
<dbReference type="RefSeq" id="XP_062711773.1">
    <property type="nucleotide sequence ID" value="XM_062855789.1"/>
</dbReference>
<reference evidence="3" key="1">
    <citation type="journal article" date="2015" name="Proc. Natl. Acad. Sci. U.S.A.">
        <title>Genome sequence of the Asian Tiger mosquito, Aedes albopictus, reveals insights into its biology, genetics, and evolution.</title>
        <authorList>
            <person name="Chen X.G."/>
            <person name="Jiang X."/>
            <person name="Gu J."/>
            <person name="Xu M."/>
            <person name="Wu Y."/>
            <person name="Deng Y."/>
            <person name="Zhang C."/>
            <person name="Bonizzoni M."/>
            <person name="Dermauw W."/>
            <person name="Vontas J."/>
            <person name="Armbruster P."/>
            <person name="Huang X."/>
            <person name="Yang Y."/>
            <person name="Zhang H."/>
            <person name="He W."/>
            <person name="Peng H."/>
            <person name="Liu Y."/>
            <person name="Wu K."/>
            <person name="Chen J."/>
            <person name="Lirakis M."/>
            <person name="Topalis P."/>
            <person name="Van Leeuwen T."/>
            <person name="Hall A.B."/>
            <person name="Jiang X."/>
            <person name="Thorpe C."/>
            <person name="Mueller R.L."/>
            <person name="Sun C."/>
            <person name="Waterhouse R.M."/>
            <person name="Yan G."/>
            <person name="Tu Z.J."/>
            <person name="Fang X."/>
            <person name="James A.A."/>
        </authorList>
    </citation>
    <scope>NUCLEOTIDE SEQUENCE [LARGE SCALE GENOMIC DNA]</scope>
    <source>
        <strain evidence="3">Foshan</strain>
    </source>
</reference>
<dbReference type="GeneID" id="134289634"/>
<dbReference type="EnsemblMetazoa" id="AALFPA23_004525.R5555">
    <property type="protein sequence ID" value="AALFPA23_004525.P5555"/>
    <property type="gene ID" value="AALFPA23_004525"/>
</dbReference>
<evidence type="ECO:0000259" key="1">
    <source>
        <dbReference type="Pfam" id="PF03372"/>
    </source>
</evidence>
<dbReference type="InterPro" id="IPR036691">
    <property type="entry name" value="Endo/exonu/phosph_ase_sf"/>
</dbReference>